<dbReference type="Gene3D" id="3.10.180.10">
    <property type="entry name" value="2,3-Dihydroxybiphenyl 1,2-Dioxygenase, domain 1"/>
    <property type="match status" value="1"/>
</dbReference>
<proteinExistence type="inferred from homology"/>
<protein>
    <submittedName>
        <fullName evidence="4">Glyoxalase/Bleomycin resistance protein/Dioxygenase superfamily protein</fullName>
    </submittedName>
</protein>
<dbReference type="Pfam" id="PF13669">
    <property type="entry name" value="Glyoxalase_4"/>
    <property type="match status" value="1"/>
</dbReference>
<dbReference type="GO" id="GO:0051213">
    <property type="term" value="F:dioxygenase activity"/>
    <property type="evidence" value="ECO:0007669"/>
    <property type="project" value="UniProtKB-KW"/>
</dbReference>
<dbReference type="GO" id="GO:0046491">
    <property type="term" value="P:L-methylmalonyl-CoA metabolic process"/>
    <property type="evidence" value="ECO:0007669"/>
    <property type="project" value="TreeGrafter"/>
</dbReference>
<dbReference type="SUPFAM" id="SSF54593">
    <property type="entry name" value="Glyoxalase/Bleomycin resistance protein/Dihydroxybiphenyl dioxygenase"/>
    <property type="match status" value="1"/>
</dbReference>
<dbReference type="CDD" id="cd07249">
    <property type="entry name" value="MMCE"/>
    <property type="match status" value="1"/>
</dbReference>
<name>A0A0S4QYR6_9ACTN</name>
<keyword evidence="2" id="KW-0479">Metal-binding</keyword>
<evidence type="ECO:0000256" key="1">
    <source>
        <dbReference type="ARBA" id="ARBA00009308"/>
    </source>
</evidence>
<feature type="domain" description="VOC" evidence="3">
    <location>
        <begin position="17"/>
        <end position="153"/>
    </location>
</feature>
<reference evidence="5" key="1">
    <citation type="submission" date="2015-11" db="EMBL/GenBank/DDBJ databases">
        <authorList>
            <person name="Varghese N."/>
        </authorList>
    </citation>
    <scope>NUCLEOTIDE SEQUENCE [LARGE SCALE GENOMIC DNA]</scope>
    <source>
        <strain evidence="5">DSM 45899</strain>
    </source>
</reference>
<evidence type="ECO:0000313" key="5">
    <source>
        <dbReference type="Proteomes" id="UP000198802"/>
    </source>
</evidence>
<evidence type="ECO:0000259" key="3">
    <source>
        <dbReference type="PROSITE" id="PS51819"/>
    </source>
</evidence>
<dbReference type="Proteomes" id="UP000198802">
    <property type="component" value="Unassembled WGS sequence"/>
</dbReference>
<dbReference type="PANTHER" id="PTHR43048">
    <property type="entry name" value="METHYLMALONYL-COA EPIMERASE"/>
    <property type="match status" value="1"/>
</dbReference>
<dbReference type="AlphaFoldDB" id="A0A0S4QYR6"/>
<keyword evidence="5" id="KW-1185">Reference proteome</keyword>
<comment type="similarity">
    <text evidence="1">Belongs to the methylmalonyl-CoA epimerase family.</text>
</comment>
<dbReference type="EMBL" id="FAOZ01000044">
    <property type="protein sequence ID" value="CUU60679.1"/>
    <property type="molecule type" value="Genomic_DNA"/>
</dbReference>
<accession>A0A0S4QYR6</accession>
<dbReference type="InterPro" id="IPR037523">
    <property type="entry name" value="VOC_core"/>
</dbReference>
<keyword evidence="4" id="KW-0223">Dioxygenase</keyword>
<keyword evidence="4" id="KW-0560">Oxidoreductase</keyword>
<dbReference type="GO" id="GO:0046872">
    <property type="term" value="F:metal ion binding"/>
    <property type="evidence" value="ECO:0007669"/>
    <property type="project" value="UniProtKB-KW"/>
</dbReference>
<dbReference type="GO" id="GO:0004493">
    <property type="term" value="F:methylmalonyl-CoA epimerase activity"/>
    <property type="evidence" value="ECO:0007669"/>
    <property type="project" value="TreeGrafter"/>
</dbReference>
<dbReference type="InterPro" id="IPR017515">
    <property type="entry name" value="MeMalonyl-CoA_epimerase"/>
</dbReference>
<dbReference type="InterPro" id="IPR051785">
    <property type="entry name" value="MMCE/EMCE_epimerase"/>
</dbReference>
<dbReference type="RefSeq" id="WP_091285926.1">
    <property type="nucleotide sequence ID" value="NZ_FAOZ01000044.1"/>
</dbReference>
<sequence>MPVAGLPTSINPNVLPGVVRQNGYVVRDLDATIAAWLSLGIGPWYVLRERPQTGLYRGQECEVTVSVAFANSGDLQLELIAQHGDEPSIYTEFLESGQEGYHQLAFWAPDFDATMSAVTAAGLPVVWSGGGDGGTRFAYVEPPAGPATIIEIMELNPATEGLAGLVRAAAENWDGSDPVRSIG</sequence>
<dbReference type="PANTHER" id="PTHR43048:SF3">
    <property type="entry name" value="METHYLMALONYL-COA EPIMERASE, MITOCHONDRIAL"/>
    <property type="match status" value="1"/>
</dbReference>
<dbReference type="InterPro" id="IPR029068">
    <property type="entry name" value="Glyas_Bleomycin-R_OHBP_Dase"/>
</dbReference>
<gene>
    <name evidence="4" type="ORF">Ga0074812_14440</name>
</gene>
<evidence type="ECO:0000313" key="4">
    <source>
        <dbReference type="EMBL" id="CUU60679.1"/>
    </source>
</evidence>
<evidence type="ECO:0000256" key="2">
    <source>
        <dbReference type="ARBA" id="ARBA00022723"/>
    </source>
</evidence>
<dbReference type="PROSITE" id="PS51819">
    <property type="entry name" value="VOC"/>
    <property type="match status" value="1"/>
</dbReference>
<organism evidence="4 5">
    <name type="scientific">Parafrankia irregularis</name>
    <dbReference type="NCBI Taxonomy" id="795642"/>
    <lineage>
        <taxon>Bacteria</taxon>
        <taxon>Bacillati</taxon>
        <taxon>Actinomycetota</taxon>
        <taxon>Actinomycetes</taxon>
        <taxon>Frankiales</taxon>
        <taxon>Frankiaceae</taxon>
        <taxon>Parafrankia</taxon>
    </lineage>
</organism>